<dbReference type="InterPro" id="IPR043128">
    <property type="entry name" value="Rev_trsase/Diguanyl_cyclase"/>
</dbReference>
<dbReference type="InterPro" id="IPR001633">
    <property type="entry name" value="EAL_dom"/>
</dbReference>
<dbReference type="CDD" id="cd01948">
    <property type="entry name" value="EAL"/>
    <property type="match status" value="1"/>
</dbReference>
<evidence type="ECO:0000259" key="2">
    <source>
        <dbReference type="PROSITE" id="PS50883"/>
    </source>
</evidence>
<dbReference type="GeneID" id="78075224"/>
<keyword evidence="1" id="KW-0812">Transmembrane</keyword>
<keyword evidence="1" id="KW-0472">Membrane</keyword>
<gene>
    <name evidence="5" type="ORF">AZ468_05960</name>
    <name evidence="4" type="ORF">OPW20_16235</name>
</gene>
<feature type="domain" description="EAL" evidence="2">
    <location>
        <begin position="502"/>
        <end position="753"/>
    </location>
</feature>
<evidence type="ECO:0000256" key="1">
    <source>
        <dbReference type="SAM" id="Phobius"/>
    </source>
</evidence>
<dbReference type="Proteomes" id="UP001150001">
    <property type="component" value="Unassembled WGS sequence"/>
</dbReference>
<dbReference type="OrthoDB" id="9804951at2"/>
<evidence type="ECO:0000313" key="4">
    <source>
        <dbReference type="EMBL" id="MDC5741622.1"/>
    </source>
</evidence>
<sequence>MSFINKNIWSTFYFVLFLWTVISAAAAQHVYMEVYDDIVKEQRSVTAITANSLTSSFEQYETIIDIVGDELSRLGAYKYSTSSGAILQSVADLDDAILAVSLYGVTGNLYAGALGNGRYAKDAKILSDLEQMSATEIGAKVGPVLGRTQYSEPLKEIVIPFRKAIRNGEGDVLFILSLYVSLKDGFDYFVKNIHQANFVNSFLYREQDRYFQLAPVDNVYDPKIYHYQIPEAEVEKSIAKLEHRYGKEYDKIKQSGSVFINELEHPSRQSLSASLFLPNYGLWLTSETKLDVVNDCFIRQVAAIISLYLLASVLIYMMFGNISRSEKEKKQDLTFQANHDYLTGLHNRFYLERQLAALKPGKPQSLIRIDLDNFRSINKQYGDTAGDAILSDVSQRLNKLRFNDEKIIRSDGDEFIILTPETNQRTLLARCEDIKRVISVPYRYKDIDVVVTCCISVSMTNESTRDGSALIRNSDLAMSIAKREHNKIVVYQDALLEEFKANNLLEIELKKALRRNELYMVYQPQLDSNDKVKGVEALLRWNSASLGMVPPDKFIPIAEKCGLMGDIGRFVIEQSLSDIASLNHNVGESIDLSINVSIKQFRDEQFVEQLKLALDKHQFPAKSLILEATESVFIDDIDAVMLTMKEIKELGVSLSLDDFGTGYSSLSLLKALPIDEVKIDKSFVFDMMADQDSHSMVESIILLAHKLNMKSVAEGVETREMNQSLVELGCDFYQGYLHSKPLDFEALSDYLHK</sequence>
<reference evidence="4" key="2">
    <citation type="submission" date="2022-11" db="EMBL/GenBank/DDBJ databases">
        <title>Role of the vibriolysin VemA secreted by the emergent pathogen Vibrio europaeus in the colonization of Manila clam mucus.</title>
        <authorList>
            <person name="Martinez C."/>
            <person name="Rodriguez S."/>
            <person name="Vences A."/>
            <person name="Barja J.L."/>
            <person name="Toranzo A.E."/>
            <person name="Dubert J."/>
        </authorList>
    </citation>
    <scope>NUCLEOTIDE SEQUENCE</scope>
    <source>
        <strain evidence="4">3454</strain>
    </source>
</reference>
<dbReference type="SMART" id="SM00052">
    <property type="entry name" value="EAL"/>
    <property type="match status" value="1"/>
</dbReference>
<evidence type="ECO:0000259" key="3">
    <source>
        <dbReference type="PROSITE" id="PS50887"/>
    </source>
</evidence>
<accession>A0A178JGH7</accession>
<dbReference type="NCBIfam" id="TIGR00254">
    <property type="entry name" value="GGDEF"/>
    <property type="match status" value="1"/>
</dbReference>
<keyword evidence="7" id="KW-1185">Reference proteome</keyword>
<organism evidence="5 6">
    <name type="scientific">Vibrio europaeus</name>
    <dbReference type="NCBI Taxonomy" id="300876"/>
    <lineage>
        <taxon>Bacteria</taxon>
        <taxon>Pseudomonadati</taxon>
        <taxon>Pseudomonadota</taxon>
        <taxon>Gammaproteobacteria</taxon>
        <taxon>Vibrionales</taxon>
        <taxon>Vibrionaceae</taxon>
        <taxon>Vibrio</taxon>
        <taxon>Vibrio oreintalis group</taxon>
    </lineage>
</organism>
<evidence type="ECO:0000313" key="6">
    <source>
        <dbReference type="Proteomes" id="UP000094761"/>
    </source>
</evidence>
<dbReference type="AlphaFoldDB" id="A0A178JGH7"/>
<dbReference type="Pfam" id="PF00563">
    <property type="entry name" value="EAL"/>
    <property type="match status" value="1"/>
</dbReference>
<dbReference type="SUPFAM" id="SSF55073">
    <property type="entry name" value="Nucleotide cyclase"/>
    <property type="match status" value="1"/>
</dbReference>
<dbReference type="InterPro" id="IPR029787">
    <property type="entry name" value="Nucleotide_cyclase"/>
</dbReference>
<dbReference type="SMART" id="SM00267">
    <property type="entry name" value="GGDEF"/>
    <property type="match status" value="1"/>
</dbReference>
<dbReference type="InterPro" id="IPR000160">
    <property type="entry name" value="GGDEF_dom"/>
</dbReference>
<keyword evidence="1" id="KW-1133">Transmembrane helix</keyword>
<dbReference type="Pfam" id="PF00990">
    <property type="entry name" value="GGDEF"/>
    <property type="match status" value="1"/>
</dbReference>
<dbReference type="Proteomes" id="UP000094761">
    <property type="component" value="Unassembled WGS sequence"/>
</dbReference>
<dbReference type="PROSITE" id="PS50887">
    <property type="entry name" value="GGDEF"/>
    <property type="match status" value="1"/>
</dbReference>
<protein>
    <submittedName>
        <fullName evidence="4">Bifunctional diguanylate cyclase/phosphodiesterase</fullName>
    </submittedName>
</protein>
<feature type="domain" description="GGDEF" evidence="3">
    <location>
        <begin position="362"/>
        <end position="493"/>
    </location>
</feature>
<dbReference type="InterPro" id="IPR050706">
    <property type="entry name" value="Cyclic-di-GMP_PDE-like"/>
</dbReference>
<name>A0A178JGH7_9VIBR</name>
<dbReference type="InterPro" id="IPR035919">
    <property type="entry name" value="EAL_sf"/>
</dbReference>
<dbReference type="Gene3D" id="3.30.70.270">
    <property type="match status" value="1"/>
</dbReference>
<feature type="transmembrane region" description="Helical" evidence="1">
    <location>
        <begin position="297"/>
        <end position="319"/>
    </location>
</feature>
<evidence type="ECO:0000313" key="5">
    <source>
        <dbReference type="EMBL" id="OAN00668.1"/>
    </source>
</evidence>
<dbReference type="PANTHER" id="PTHR33121">
    <property type="entry name" value="CYCLIC DI-GMP PHOSPHODIESTERASE PDEF"/>
    <property type="match status" value="1"/>
</dbReference>
<dbReference type="RefSeq" id="WP_069666575.1">
    <property type="nucleotide sequence ID" value="NZ_JAPFIM010000026.1"/>
</dbReference>
<dbReference type="PROSITE" id="PS50883">
    <property type="entry name" value="EAL"/>
    <property type="match status" value="1"/>
</dbReference>
<dbReference type="EMBL" id="LUAX01000001">
    <property type="protein sequence ID" value="OAN00668.1"/>
    <property type="molecule type" value="Genomic_DNA"/>
</dbReference>
<reference evidence="5 6" key="1">
    <citation type="submission" date="2016-03" db="EMBL/GenBank/DDBJ databases">
        <title>Draft genome sequence of the Vibrio tubiashii subs. europaeus.</title>
        <authorList>
            <person name="Spinard E."/>
            <person name="Dubert J."/>
            <person name="Nelson D.R."/>
            <person name="Barja J.L."/>
        </authorList>
    </citation>
    <scope>NUCLEOTIDE SEQUENCE [LARGE SCALE GENOMIC DNA]</scope>
    <source>
        <strain evidence="6">PP-638</strain>
        <strain evidence="5">PP2-638</strain>
    </source>
</reference>
<dbReference type="CDD" id="cd01949">
    <property type="entry name" value="GGDEF"/>
    <property type="match status" value="1"/>
</dbReference>
<dbReference type="SUPFAM" id="SSF141868">
    <property type="entry name" value="EAL domain-like"/>
    <property type="match status" value="1"/>
</dbReference>
<comment type="caution">
    <text evidence="5">The sequence shown here is derived from an EMBL/GenBank/DDBJ whole genome shotgun (WGS) entry which is preliminary data.</text>
</comment>
<dbReference type="EMBL" id="JAPFIT010000018">
    <property type="protein sequence ID" value="MDC5741622.1"/>
    <property type="molecule type" value="Genomic_DNA"/>
</dbReference>
<dbReference type="GO" id="GO:0071111">
    <property type="term" value="F:cyclic-guanylate-specific phosphodiesterase activity"/>
    <property type="evidence" value="ECO:0007669"/>
    <property type="project" value="InterPro"/>
</dbReference>
<dbReference type="PANTHER" id="PTHR33121:SF70">
    <property type="entry name" value="SIGNALING PROTEIN YKOW"/>
    <property type="match status" value="1"/>
</dbReference>
<proteinExistence type="predicted"/>
<dbReference type="Gene3D" id="3.20.20.450">
    <property type="entry name" value="EAL domain"/>
    <property type="match status" value="1"/>
</dbReference>
<evidence type="ECO:0000313" key="7">
    <source>
        <dbReference type="Proteomes" id="UP001150001"/>
    </source>
</evidence>